<sequence>MAIGKDLDLILRSRLSDLHFKRSLFAAWEMALKERVGAGNCQKGVPEAWLKGKEKSSTGCTKWSVNGTGSALLLAEEAVEHSEGHMDAQGGHSLCCQGVYTLARNKEIQQIISTGVGNSPGKREQSTDLDIRPFTFKTLLFYLVAGLHWSYLSLSLSVPVFLCLHLSLSLSLSLCVHKKIK</sequence>
<evidence type="ECO:0000256" key="1">
    <source>
        <dbReference type="SAM" id="Phobius"/>
    </source>
</evidence>
<organism evidence="2 3">
    <name type="scientific">Phyllostomus discolor</name>
    <name type="common">pale spear-nosed bat</name>
    <dbReference type="NCBI Taxonomy" id="89673"/>
    <lineage>
        <taxon>Eukaryota</taxon>
        <taxon>Metazoa</taxon>
        <taxon>Chordata</taxon>
        <taxon>Craniata</taxon>
        <taxon>Vertebrata</taxon>
        <taxon>Euteleostomi</taxon>
        <taxon>Mammalia</taxon>
        <taxon>Eutheria</taxon>
        <taxon>Laurasiatheria</taxon>
        <taxon>Chiroptera</taxon>
        <taxon>Yangochiroptera</taxon>
        <taxon>Phyllostomidae</taxon>
        <taxon>Phyllostominae</taxon>
        <taxon>Phyllostomus</taxon>
    </lineage>
</organism>
<proteinExistence type="predicted"/>
<keyword evidence="1" id="KW-0812">Transmembrane</keyword>
<evidence type="ECO:0000313" key="2">
    <source>
        <dbReference type="EMBL" id="KAF6119916.1"/>
    </source>
</evidence>
<comment type="caution">
    <text evidence="2">The sequence shown here is derived from an EMBL/GenBank/DDBJ whole genome shotgun (WGS) entry which is preliminary data.</text>
</comment>
<protein>
    <submittedName>
        <fullName evidence="2">Uncharacterized protein</fullName>
    </submittedName>
</protein>
<accession>A0A834EK78</accession>
<dbReference type="EMBL" id="JABVXQ010000003">
    <property type="protein sequence ID" value="KAF6119916.1"/>
    <property type="molecule type" value="Genomic_DNA"/>
</dbReference>
<keyword evidence="1" id="KW-0472">Membrane</keyword>
<keyword evidence="1" id="KW-1133">Transmembrane helix</keyword>
<gene>
    <name evidence="2" type="ORF">HJG60_010295</name>
</gene>
<feature type="transmembrane region" description="Helical" evidence="1">
    <location>
        <begin position="134"/>
        <end position="152"/>
    </location>
</feature>
<dbReference type="Proteomes" id="UP000664940">
    <property type="component" value="Unassembled WGS sequence"/>
</dbReference>
<dbReference type="AlphaFoldDB" id="A0A834EK78"/>
<name>A0A834EK78_9CHIR</name>
<reference evidence="2 3" key="1">
    <citation type="journal article" date="2020" name="Nature">
        <title>Six reference-quality genomes reveal evolution of bat adaptations.</title>
        <authorList>
            <person name="Jebb D."/>
            <person name="Huang Z."/>
            <person name="Pippel M."/>
            <person name="Hughes G.M."/>
            <person name="Lavrichenko K."/>
            <person name="Devanna P."/>
            <person name="Winkler S."/>
            <person name="Jermiin L.S."/>
            <person name="Skirmuntt E.C."/>
            <person name="Katzourakis A."/>
            <person name="Burkitt-Gray L."/>
            <person name="Ray D.A."/>
            <person name="Sullivan K.A.M."/>
            <person name="Roscito J.G."/>
            <person name="Kirilenko B.M."/>
            <person name="Davalos L.M."/>
            <person name="Corthals A.P."/>
            <person name="Power M.L."/>
            <person name="Jones G."/>
            <person name="Ransome R.D."/>
            <person name="Dechmann D.K.N."/>
            <person name="Locatelli A.G."/>
            <person name="Puechmaille S.J."/>
            <person name="Fedrigo O."/>
            <person name="Jarvis E.D."/>
            <person name="Hiller M."/>
            <person name="Vernes S.C."/>
            <person name="Myers E.W."/>
            <person name="Teeling E.C."/>
        </authorList>
    </citation>
    <scope>NUCLEOTIDE SEQUENCE [LARGE SCALE GENOMIC DNA]</scope>
    <source>
        <strain evidence="2">Bat1K_MPI-CBG_1</strain>
    </source>
</reference>
<evidence type="ECO:0000313" key="3">
    <source>
        <dbReference type="Proteomes" id="UP000664940"/>
    </source>
</evidence>